<sequence>MTGEKEQKTGFEYANQEHFYGDYPTAYIDAKYKDGKFVYLEDQQEVILQDRAIVRLVVYRKDIPEEMRERFHSTSKKVLDKGSRLYFRLPNTRLTFFVGLLEDLLFIKAGNKPARVINARCEVYDVKGPTTQKFEPFEVDSLNQAYFQASVRYRQDARSHTGNIYDKFYILDTDRSLSTLRF</sequence>
<organism evidence="1">
    <name type="scientific">Roseihalotalea indica</name>
    <dbReference type="NCBI Taxonomy" id="2867963"/>
    <lineage>
        <taxon>Bacteria</taxon>
        <taxon>Pseudomonadati</taxon>
        <taxon>Bacteroidota</taxon>
        <taxon>Cytophagia</taxon>
        <taxon>Cytophagales</taxon>
        <taxon>Catalimonadaceae</taxon>
        <taxon>Roseihalotalea</taxon>
    </lineage>
</organism>
<dbReference type="EMBL" id="CP120682">
    <property type="protein sequence ID" value="WKN35048.1"/>
    <property type="molecule type" value="Genomic_DNA"/>
</dbReference>
<evidence type="ECO:0000313" key="1">
    <source>
        <dbReference type="EMBL" id="WKN35048.1"/>
    </source>
</evidence>
<dbReference type="AlphaFoldDB" id="A0AA49JBV7"/>
<accession>A0AA49JBV7</accession>
<protein>
    <submittedName>
        <fullName evidence="1">Uncharacterized protein</fullName>
    </submittedName>
</protein>
<reference evidence="1" key="2">
    <citation type="journal article" date="2024" name="Antonie Van Leeuwenhoek">
        <title>Roseihalotalea indica gen. nov., sp. nov., a halophilic Bacteroidetes from mesopelagic Southwest Indian Ocean with higher carbohydrate metabolic potential.</title>
        <authorList>
            <person name="Chen B."/>
            <person name="Zhang M."/>
            <person name="Lin D."/>
            <person name="Ye J."/>
            <person name="Tang K."/>
        </authorList>
    </citation>
    <scope>NUCLEOTIDE SEQUENCE</scope>
    <source>
        <strain evidence="1">TK19036</strain>
    </source>
</reference>
<reference evidence="1" key="1">
    <citation type="journal article" date="2023" name="Comput. Struct. Biotechnol. J.">
        <title>Discovery of a novel marine Bacteroidetes with a rich repertoire of carbohydrate-active enzymes.</title>
        <authorList>
            <person name="Chen B."/>
            <person name="Liu G."/>
            <person name="Chen Q."/>
            <person name="Wang H."/>
            <person name="Liu L."/>
            <person name="Tang K."/>
        </authorList>
    </citation>
    <scope>NUCLEOTIDE SEQUENCE</scope>
    <source>
        <strain evidence="1">TK19036</strain>
    </source>
</reference>
<proteinExistence type="predicted"/>
<gene>
    <name evidence="1" type="ORF">K4G66_21970</name>
</gene>
<name>A0AA49JBV7_9BACT</name>